<comment type="caution">
    <text evidence="2">The sequence shown here is derived from an EMBL/GenBank/DDBJ whole genome shotgun (WGS) entry which is preliminary data.</text>
</comment>
<gene>
    <name evidence="2" type="ORF">HF325_002736</name>
</gene>
<evidence type="ECO:0000313" key="3">
    <source>
        <dbReference type="Proteomes" id="UP000649328"/>
    </source>
</evidence>
<accession>A0A8H7LB36</accession>
<keyword evidence="3" id="KW-1185">Reference proteome</keyword>
<feature type="compositionally biased region" description="Basic and acidic residues" evidence="1">
    <location>
        <begin position="174"/>
        <end position="185"/>
    </location>
</feature>
<dbReference type="Proteomes" id="UP000649328">
    <property type="component" value="Unassembled WGS sequence"/>
</dbReference>
<sequence>MYPATPQYLLQHSNDKQVDYMNFKESVRSKAPSKDLDLTPLPLLGPLDRASGTPYAINLSLPQLKRLQQNNSTNPTLNKRGLPLINTSQPHITPHLSQGTESKSRETLVHSAPSPNSSFSVVRREGREIDFDKRRLNPTESKAPRLIPNIYSSSVTDSAISPISASTIHAFKDEKALSPETRNRSESQASRSLSTNLELEKGGITIINQMIALTRLVAHNMSASGFQGETKTFDFSDAPSLELSDQKDETDDDDDDDDVFFKPLAGASKASLKADFSSERQSLVSNASVNDSLNESDSMTMRPSVDEVYGNLERYFPNTILRQAYHRCLPRIAQCEQHGS</sequence>
<dbReference type="EMBL" id="JACBPP010000003">
    <property type="protein sequence ID" value="KAF8003491.1"/>
    <property type="molecule type" value="Genomic_DNA"/>
</dbReference>
<organism evidence="2 3">
    <name type="scientific">Metschnikowia pulcherrima</name>
    <dbReference type="NCBI Taxonomy" id="27326"/>
    <lineage>
        <taxon>Eukaryota</taxon>
        <taxon>Fungi</taxon>
        <taxon>Dikarya</taxon>
        <taxon>Ascomycota</taxon>
        <taxon>Saccharomycotina</taxon>
        <taxon>Pichiomycetes</taxon>
        <taxon>Metschnikowiaceae</taxon>
        <taxon>Metschnikowia</taxon>
    </lineage>
</organism>
<protein>
    <submittedName>
        <fullName evidence="2">Uncharacterized protein</fullName>
    </submittedName>
</protein>
<feature type="region of interest" description="Disordered" evidence="1">
    <location>
        <begin position="70"/>
        <end position="120"/>
    </location>
</feature>
<evidence type="ECO:0000256" key="1">
    <source>
        <dbReference type="SAM" id="MobiDB-lite"/>
    </source>
</evidence>
<dbReference type="AlphaFoldDB" id="A0A8H7LB36"/>
<name>A0A8H7LB36_9ASCO</name>
<evidence type="ECO:0000313" key="2">
    <source>
        <dbReference type="EMBL" id="KAF8003491.1"/>
    </source>
</evidence>
<feature type="region of interest" description="Disordered" evidence="1">
    <location>
        <begin position="174"/>
        <end position="194"/>
    </location>
</feature>
<proteinExistence type="predicted"/>
<feature type="compositionally biased region" description="Polar residues" evidence="1">
    <location>
        <begin position="85"/>
        <end position="101"/>
    </location>
</feature>
<reference evidence="2" key="1">
    <citation type="submission" date="2020-10" db="EMBL/GenBank/DDBJ databases">
        <title>The Whole-Genome Sequence of Metschnikowia persimmonesis, a Novel Endophytic Yeast Species Isolated from Medicinal Plant Diospyros kaki Thumb.</title>
        <authorList>
            <person name="Rahmat E."/>
            <person name="Kang Y."/>
        </authorList>
    </citation>
    <scope>NUCLEOTIDE SEQUENCE</scope>
    <source>
        <strain evidence="2">KIOM G15050</strain>
    </source>
</reference>